<accession>A0A6V7GUW2</accession>
<evidence type="ECO:0000313" key="2">
    <source>
        <dbReference type="Proteomes" id="UP000752696"/>
    </source>
</evidence>
<feature type="non-terminal residue" evidence="1">
    <location>
        <position position="1"/>
    </location>
</feature>
<keyword evidence="2" id="KW-1185">Reference proteome</keyword>
<gene>
    <name evidence="1" type="ORF">MHI_LOCUS76328</name>
</gene>
<protein>
    <submittedName>
        <fullName evidence="1">Uncharacterized protein</fullName>
    </submittedName>
</protein>
<evidence type="ECO:0000313" key="1">
    <source>
        <dbReference type="EMBL" id="CAD1468840.1"/>
    </source>
</evidence>
<comment type="caution">
    <text evidence="1">The sequence shown here is derived from an EMBL/GenBank/DDBJ whole genome shotgun (WGS) entry which is preliminary data.</text>
</comment>
<organism evidence="1 2">
    <name type="scientific">Heterotrigona itama</name>
    <dbReference type="NCBI Taxonomy" id="395501"/>
    <lineage>
        <taxon>Eukaryota</taxon>
        <taxon>Metazoa</taxon>
        <taxon>Ecdysozoa</taxon>
        <taxon>Arthropoda</taxon>
        <taxon>Hexapoda</taxon>
        <taxon>Insecta</taxon>
        <taxon>Pterygota</taxon>
        <taxon>Neoptera</taxon>
        <taxon>Endopterygota</taxon>
        <taxon>Hymenoptera</taxon>
        <taxon>Apocrita</taxon>
        <taxon>Aculeata</taxon>
        <taxon>Apoidea</taxon>
        <taxon>Anthophila</taxon>
        <taxon>Apidae</taxon>
        <taxon>Heterotrigona</taxon>
    </lineage>
</organism>
<name>A0A6V7GUW2_9HYME</name>
<dbReference type="Proteomes" id="UP000752696">
    <property type="component" value="Unassembled WGS sequence"/>
</dbReference>
<proteinExistence type="predicted"/>
<sequence>RIAESVLKSSCFISHDLPPPMHPNKTLRDCFA</sequence>
<dbReference type="AlphaFoldDB" id="A0A6V7GUW2"/>
<feature type="non-terminal residue" evidence="1">
    <location>
        <position position="32"/>
    </location>
</feature>
<reference evidence="1" key="1">
    <citation type="submission" date="2020-07" db="EMBL/GenBank/DDBJ databases">
        <authorList>
            <person name="Nazaruddin N."/>
        </authorList>
    </citation>
    <scope>NUCLEOTIDE SEQUENCE</scope>
</reference>
<dbReference type="EMBL" id="CAJDYZ010001403">
    <property type="protein sequence ID" value="CAD1468840.1"/>
    <property type="molecule type" value="Genomic_DNA"/>
</dbReference>